<name>A0A699V6E5_TANCI</name>
<dbReference type="AlphaFoldDB" id="A0A699V6E5"/>
<comment type="caution">
    <text evidence="2">The sequence shown here is derived from an EMBL/GenBank/DDBJ whole genome shotgun (WGS) entry which is preliminary data.</text>
</comment>
<proteinExistence type="predicted"/>
<dbReference type="EMBL" id="BKCJ011396760">
    <property type="protein sequence ID" value="GFD29643.1"/>
    <property type="molecule type" value="Genomic_DNA"/>
</dbReference>
<evidence type="ECO:0000313" key="2">
    <source>
        <dbReference type="EMBL" id="GFD29643.1"/>
    </source>
</evidence>
<accession>A0A699V6E5</accession>
<evidence type="ECO:0000256" key="1">
    <source>
        <dbReference type="SAM" id="Coils"/>
    </source>
</evidence>
<sequence>QVAMGSQLRLRFEQEAKLLKKSVAQVARREKRIQDRELEIKNLEVRLETEAEMKKAAEGKNAELVRELEDIRAQHRLRLAMMKCAESLEMRQAFADVVSAGVAKGMSEGLKHGVEHRRSQLGLEPSRHMTRRPRPNLLRLFNH</sequence>
<organism evidence="2">
    <name type="scientific">Tanacetum cinerariifolium</name>
    <name type="common">Dalmatian daisy</name>
    <name type="synonym">Chrysanthemum cinerariifolium</name>
    <dbReference type="NCBI Taxonomy" id="118510"/>
    <lineage>
        <taxon>Eukaryota</taxon>
        <taxon>Viridiplantae</taxon>
        <taxon>Streptophyta</taxon>
        <taxon>Embryophyta</taxon>
        <taxon>Tracheophyta</taxon>
        <taxon>Spermatophyta</taxon>
        <taxon>Magnoliopsida</taxon>
        <taxon>eudicotyledons</taxon>
        <taxon>Gunneridae</taxon>
        <taxon>Pentapetalae</taxon>
        <taxon>asterids</taxon>
        <taxon>campanulids</taxon>
        <taxon>Asterales</taxon>
        <taxon>Asteraceae</taxon>
        <taxon>Asteroideae</taxon>
        <taxon>Anthemideae</taxon>
        <taxon>Anthemidinae</taxon>
        <taxon>Tanacetum</taxon>
    </lineage>
</organism>
<reference evidence="2" key="1">
    <citation type="journal article" date="2019" name="Sci. Rep.">
        <title>Draft genome of Tanacetum cinerariifolium, the natural source of mosquito coil.</title>
        <authorList>
            <person name="Yamashiro T."/>
            <person name="Shiraishi A."/>
            <person name="Satake H."/>
            <person name="Nakayama K."/>
        </authorList>
    </citation>
    <scope>NUCLEOTIDE SEQUENCE</scope>
</reference>
<feature type="non-terminal residue" evidence="2">
    <location>
        <position position="1"/>
    </location>
</feature>
<protein>
    <submittedName>
        <fullName evidence="2">Uncharacterized protein</fullName>
    </submittedName>
</protein>
<feature type="coiled-coil region" evidence="1">
    <location>
        <begin position="26"/>
        <end position="74"/>
    </location>
</feature>
<keyword evidence="1" id="KW-0175">Coiled coil</keyword>
<gene>
    <name evidence="2" type="ORF">Tci_901612</name>
</gene>